<keyword evidence="7" id="KW-1185">Reference proteome</keyword>
<dbReference type="Gene3D" id="3.40.50.300">
    <property type="entry name" value="P-loop containing nucleotide triphosphate hydrolases"/>
    <property type="match status" value="1"/>
</dbReference>
<dbReference type="InterPro" id="IPR003439">
    <property type="entry name" value="ABC_transporter-like_ATP-bd"/>
</dbReference>
<keyword evidence="4 6" id="KW-0067">ATP-binding</keyword>
<dbReference type="Gene3D" id="2.40.50.100">
    <property type="match status" value="1"/>
</dbReference>
<dbReference type="SUPFAM" id="SSF50331">
    <property type="entry name" value="MOP-like"/>
    <property type="match status" value="1"/>
</dbReference>
<dbReference type="RefSeq" id="WP_367723651.1">
    <property type="nucleotide sequence ID" value="NZ_JBFOCI010000003.1"/>
</dbReference>
<keyword evidence="3" id="KW-0547">Nucleotide-binding</keyword>
<dbReference type="PROSITE" id="PS00211">
    <property type="entry name" value="ABC_TRANSPORTER_1"/>
    <property type="match status" value="1"/>
</dbReference>
<dbReference type="InterPro" id="IPR008995">
    <property type="entry name" value="Mo/tungstate-bd_C_term_dom"/>
</dbReference>
<evidence type="ECO:0000313" key="7">
    <source>
        <dbReference type="Proteomes" id="UP001556196"/>
    </source>
</evidence>
<dbReference type="Pfam" id="PF08402">
    <property type="entry name" value="TOBE_2"/>
    <property type="match status" value="1"/>
</dbReference>
<proteinExistence type="inferred from homology"/>
<dbReference type="SMART" id="SM00382">
    <property type="entry name" value="AAA"/>
    <property type="match status" value="1"/>
</dbReference>
<evidence type="ECO:0000256" key="3">
    <source>
        <dbReference type="ARBA" id="ARBA00022741"/>
    </source>
</evidence>
<evidence type="ECO:0000313" key="6">
    <source>
        <dbReference type="EMBL" id="MEW9806516.1"/>
    </source>
</evidence>
<evidence type="ECO:0000256" key="4">
    <source>
        <dbReference type="ARBA" id="ARBA00022840"/>
    </source>
</evidence>
<dbReference type="Proteomes" id="UP001556196">
    <property type="component" value="Unassembled WGS sequence"/>
</dbReference>
<organism evidence="6 7">
    <name type="scientific">Mesorhizobium marinum</name>
    <dbReference type="NCBI Taxonomy" id="3228790"/>
    <lineage>
        <taxon>Bacteria</taxon>
        <taxon>Pseudomonadati</taxon>
        <taxon>Pseudomonadota</taxon>
        <taxon>Alphaproteobacteria</taxon>
        <taxon>Hyphomicrobiales</taxon>
        <taxon>Phyllobacteriaceae</taxon>
        <taxon>Mesorhizobium</taxon>
    </lineage>
</organism>
<dbReference type="GO" id="GO:0005524">
    <property type="term" value="F:ATP binding"/>
    <property type="evidence" value="ECO:0007669"/>
    <property type="project" value="UniProtKB-KW"/>
</dbReference>
<accession>A0ABV3QZS9</accession>
<name>A0ABV3QZS9_9HYPH</name>
<dbReference type="InterPro" id="IPR017871">
    <property type="entry name" value="ABC_transporter-like_CS"/>
</dbReference>
<protein>
    <submittedName>
        <fullName evidence="6">ABC transporter ATP-binding protein</fullName>
    </submittedName>
</protein>
<dbReference type="PANTHER" id="PTHR42781:SF4">
    <property type="entry name" value="SPERMIDINE_PUTRESCINE IMPORT ATP-BINDING PROTEIN POTA"/>
    <property type="match status" value="1"/>
</dbReference>
<keyword evidence="2" id="KW-0813">Transport</keyword>
<dbReference type="PANTHER" id="PTHR42781">
    <property type="entry name" value="SPERMIDINE/PUTRESCINE IMPORT ATP-BINDING PROTEIN POTA"/>
    <property type="match status" value="1"/>
</dbReference>
<dbReference type="SUPFAM" id="SSF52540">
    <property type="entry name" value="P-loop containing nucleoside triphosphate hydrolases"/>
    <property type="match status" value="1"/>
</dbReference>
<dbReference type="Pfam" id="PF00005">
    <property type="entry name" value="ABC_tran"/>
    <property type="match status" value="1"/>
</dbReference>
<evidence type="ECO:0000259" key="5">
    <source>
        <dbReference type="PROSITE" id="PS50893"/>
    </source>
</evidence>
<evidence type="ECO:0000256" key="1">
    <source>
        <dbReference type="ARBA" id="ARBA00005417"/>
    </source>
</evidence>
<reference evidence="6 7" key="1">
    <citation type="submission" date="2024-06" db="EMBL/GenBank/DDBJ databases">
        <authorList>
            <person name="Tuo L."/>
        </authorList>
    </citation>
    <scope>NUCLEOTIDE SEQUENCE [LARGE SCALE GENOMIC DNA]</scope>
    <source>
        <strain evidence="6 7">ZMM04-5</strain>
    </source>
</reference>
<dbReference type="InterPro" id="IPR012340">
    <property type="entry name" value="NA-bd_OB-fold"/>
</dbReference>
<dbReference type="InterPro" id="IPR027417">
    <property type="entry name" value="P-loop_NTPase"/>
</dbReference>
<dbReference type="EMBL" id="JBFOCI010000003">
    <property type="protein sequence ID" value="MEW9806516.1"/>
    <property type="molecule type" value="Genomic_DNA"/>
</dbReference>
<dbReference type="InterPro" id="IPR013611">
    <property type="entry name" value="Transp-assoc_OB_typ2"/>
</dbReference>
<dbReference type="InterPro" id="IPR050093">
    <property type="entry name" value="ABC_SmlMolc_Importer"/>
</dbReference>
<comment type="caution">
    <text evidence="6">The sequence shown here is derived from an EMBL/GenBank/DDBJ whole genome shotgun (WGS) entry which is preliminary data.</text>
</comment>
<gene>
    <name evidence="6" type="ORF">ABUE31_11030</name>
</gene>
<dbReference type="Gene3D" id="2.40.50.140">
    <property type="entry name" value="Nucleic acid-binding proteins"/>
    <property type="match status" value="1"/>
</dbReference>
<dbReference type="InterPro" id="IPR003593">
    <property type="entry name" value="AAA+_ATPase"/>
</dbReference>
<dbReference type="PROSITE" id="PS50893">
    <property type="entry name" value="ABC_TRANSPORTER_2"/>
    <property type="match status" value="1"/>
</dbReference>
<feature type="domain" description="ABC transporter" evidence="5">
    <location>
        <begin position="9"/>
        <end position="239"/>
    </location>
</feature>
<sequence length="362" mass="39171">MTAPLQPAIEVRNVVKSFGSMRAIDDVSLSVAPGVFLTLLGPSGCGKSTLLRTIAGFITSDSGSVLIGGRDVTSLPPNARPVNMVFQDYALFPHMTVRENVGFGCEMQGLSRQAREKRVDDLLNLVQLPQLGHRRPDELSGGQRQRIALARALAPDPVSLLLDEPLGALDLKLRLEMQRELKSLQRKTGKTFVFVTHDQEEAMSMSDLIAVMRDGHIEQLDRPEVIYSRPVSLYVGSFVGAANLLEATVDGVDGEQMRVVSRAFQAVLPRSSVTTPGDVTPGMAVTLLVRPEHLQASTPAAGGLSLAGRVSERTYLGNRVHVRFETEDGRSLLADARAEDVAEVGEVFKAALRPESVAVLRS</sequence>
<comment type="similarity">
    <text evidence="1">Belongs to the ABC transporter superfamily.</text>
</comment>
<evidence type="ECO:0000256" key="2">
    <source>
        <dbReference type="ARBA" id="ARBA00022448"/>
    </source>
</evidence>